<dbReference type="AlphaFoldDB" id="A0A9W9N7N6"/>
<reference evidence="2" key="1">
    <citation type="submission" date="2022-11" db="EMBL/GenBank/DDBJ databases">
        <authorList>
            <person name="Petersen C."/>
        </authorList>
    </citation>
    <scope>NUCLEOTIDE SEQUENCE</scope>
    <source>
        <strain evidence="2">IBT 20477</strain>
    </source>
</reference>
<feature type="compositionally biased region" description="Basic and acidic residues" evidence="1">
    <location>
        <begin position="9"/>
        <end position="19"/>
    </location>
</feature>
<evidence type="ECO:0000313" key="2">
    <source>
        <dbReference type="EMBL" id="KAJ5214726.1"/>
    </source>
</evidence>
<gene>
    <name evidence="2" type="ORF">N7449_001895</name>
</gene>
<feature type="region of interest" description="Disordered" evidence="1">
    <location>
        <begin position="1"/>
        <end position="40"/>
    </location>
</feature>
<evidence type="ECO:0000256" key="1">
    <source>
        <dbReference type="SAM" id="MobiDB-lite"/>
    </source>
</evidence>
<dbReference type="EMBL" id="JAPQKQ010000001">
    <property type="protein sequence ID" value="KAJ5214726.1"/>
    <property type="molecule type" value="Genomic_DNA"/>
</dbReference>
<dbReference type="OrthoDB" id="4321464at2759"/>
<accession>A0A9W9N7N6</accession>
<dbReference type="Proteomes" id="UP001150942">
    <property type="component" value="Unassembled WGS sequence"/>
</dbReference>
<protein>
    <submittedName>
        <fullName evidence="2">Uncharacterized protein</fullName>
    </submittedName>
</protein>
<reference evidence="2" key="2">
    <citation type="journal article" date="2023" name="IMA Fungus">
        <title>Comparative genomic study of the Penicillium genus elucidates a diverse pangenome and 15 lateral gene transfer events.</title>
        <authorList>
            <person name="Petersen C."/>
            <person name="Sorensen T."/>
            <person name="Nielsen M.R."/>
            <person name="Sondergaard T.E."/>
            <person name="Sorensen J.L."/>
            <person name="Fitzpatrick D.A."/>
            <person name="Frisvad J.C."/>
            <person name="Nielsen K.L."/>
        </authorList>
    </citation>
    <scope>NUCLEOTIDE SEQUENCE</scope>
    <source>
        <strain evidence="2">IBT 20477</strain>
    </source>
</reference>
<comment type="caution">
    <text evidence="2">The sequence shown here is derived from an EMBL/GenBank/DDBJ whole genome shotgun (WGS) entry which is preliminary data.</text>
</comment>
<sequence length="123" mass="13837">MGKGRRYREKASQKTDKQRHLVNGQLESLRSEGKALRNQTTSQLDELHQNISTLVDSLQSAPAQDKSYSSKERPLAELGASLSEFQAVTTSISRQNKFLKRLAFTSMYSRKKNIENAESGTFA</sequence>
<name>A0A9W9N7N6_9EURO</name>
<keyword evidence="3" id="KW-1185">Reference proteome</keyword>
<proteinExistence type="predicted"/>
<organism evidence="2 3">
    <name type="scientific">Penicillium cf. viridicatum</name>
    <dbReference type="NCBI Taxonomy" id="2972119"/>
    <lineage>
        <taxon>Eukaryota</taxon>
        <taxon>Fungi</taxon>
        <taxon>Dikarya</taxon>
        <taxon>Ascomycota</taxon>
        <taxon>Pezizomycotina</taxon>
        <taxon>Eurotiomycetes</taxon>
        <taxon>Eurotiomycetidae</taxon>
        <taxon>Eurotiales</taxon>
        <taxon>Aspergillaceae</taxon>
        <taxon>Penicillium</taxon>
    </lineage>
</organism>
<evidence type="ECO:0000313" key="3">
    <source>
        <dbReference type="Proteomes" id="UP001150942"/>
    </source>
</evidence>